<keyword evidence="3" id="KW-1185">Reference proteome</keyword>
<feature type="transmembrane region" description="Helical" evidence="1">
    <location>
        <begin position="195"/>
        <end position="215"/>
    </location>
</feature>
<sequence length="221" mass="22643">MVTTERARRTTVRRSISPRPWPQCALALGVGLAGGALTSFGQSALTGGWHALVNSASPWVTVALLIGMGIPGRWRTAAGVGVLSQLGLVVGYYATSELRGFAAGMSAVVIWVVAGVVAGPVYGAAGALLTDERRHIRSIAAGVTGSVWVMEGIRFLSLATDANSNSGPGKAAGWCYLLVGVLLPLALARSLRERGYALLTLAAASGAAIVAGLLIDMAFTL</sequence>
<feature type="transmembrane region" description="Helical" evidence="1">
    <location>
        <begin position="21"/>
        <end position="41"/>
    </location>
</feature>
<dbReference type="Proteomes" id="UP001237105">
    <property type="component" value="Unassembled WGS sequence"/>
</dbReference>
<feature type="transmembrane region" description="Helical" evidence="1">
    <location>
        <begin position="171"/>
        <end position="188"/>
    </location>
</feature>
<dbReference type="Pfam" id="PF20128">
    <property type="entry name" value="DUF6518"/>
    <property type="match status" value="1"/>
</dbReference>
<proteinExistence type="predicted"/>
<dbReference type="EMBL" id="JASCIS010000064">
    <property type="protein sequence ID" value="MDI3423844.1"/>
    <property type="molecule type" value="Genomic_DNA"/>
</dbReference>
<gene>
    <name evidence="2" type="ORF">QIT00_35790</name>
</gene>
<accession>A0ABT6T7K9</accession>
<feature type="transmembrane region" description="Helical" evidence="1">
    <location>
        <begin position="139"/>
        <end position="159"/>
    </location>
</feature>
<comment type="caution">
    <text evidence="2">The sequence shown here is derived from an EMBL/GenBank/DDBJ whole genome shotgun (WGS) entry which is preliminary data.</text>
</comment>
<feature type="transmembrane region" description="Helical" evidence="1">
    <location>
        <begin position="47"/>
        <end position="70"/>
    </location>
</feature>
<protein>
    <submittedName>
        <fullName evidence="2">DUF6518 family protein</fullName>
    </submittedName>
</protein>
<dbReference type="RefSeq" id="WP_282539676.1">
    <property type="nucleotide sequence ID" value="NZ_JASCIS010000064.1"/>
</dbReference>
<organism evidence="2 3">
    <name type="scientific">Streptomyces luteolus</name>
    <dbReference type="NCBI Taxonomy" id="3043615"/>
    <lineage>
        <taxon>Bacteria</taxon>
        <taxon>Bacillati</taxon>
        <taxon>Actinomycetota</taxon>
        <taxon>Actinomycetes</taxon>
        <taxon>Kitasatosporales</taxon>
        <taxon>Streptomycetaceae</taxon>
        <taxon>Streptomyces</taxon>
    </lineage>
</organism>
<feature type="transmembrane region" description="Helical" evidence="1">
    <location>
        <begin position="101"/>
        <end position="127"/>
    </location>
</feature>
<evidence type="ECO:0000313" key="3">
    <source>
        <dbReference type="Proteomes" id="UP001237105"/>
    </source>
</evidence>
<keyword evidence="1" id="KW-0472">Membrane</keyword>
<feature type="transmembrane region" description="Helical" evidence="1">
    <location>
        <begin position="77"/>
        <end position="95"/>
    </location>
</feature>
<keyword evidence="1" id="KW-1133">Transmembrane helix</keyword>
<keyword evidence="1" id="KW-0812">Transmembrane</keyword>
<evidence type="ECO:0000313" key="2">
    <source>
        <dbReference type="EMBL" id="MDI3423844.1"/>
    </source>
</evidence>
<dbReference type="InterPro" id="IPR045393">
    <property type="entry name" value="DUF6518"/>
</dbReference>
<reference evidence="2 3" key="1">
    <citation type="submission" date="2023-05" db="EMBL/GenBank/DDBJ databases">
        <title>Draft genome sequence of Streptomyces sp. B-S-A12 isolated from a cave soil in Thailand.</title>
        <authorList>
            <person name="Chamroensaksri N."/>
            <person name="Muangham S."/>
        </authorList>
    </citation>
    <scope>NUCLEOTIDE SEQUENCE [LARGE SCALE GENOMIC DNA]</scope>
    <source>
        <strain evidence="2 3">B-S-A12</strain>
    </source>
</reference>
<name>A0ABT6T7K9_9ACTN</name>
<evidence type="ECO:0000256" key="1">
    <source>
        <dbReference type="SAM" id="Phobius"/>
    </source>
</evidence>